<evidence type="ECO:0000256" key="1">
    <source>
        <dbReference type="SAM" id="MobiDB-lite"/>
    </source>
</evidence>
<keyword evidence="4" id="KW-1185">Reference proteome</keyword>
<feature type="compositionally biased region" description="Basic and acidic residues" evidence="1">
    <location>
        <begin position="410"/>
        <end position="429"/>
    </location>
</feature>
<evidence type="ECO:0008006" key="5">
    <source>
        <dbReference type="Google" id="ProtNLM"/>
    </source>
</evidence>
<feature type="signal peptide" evidence="2">
    <location>
        <begin position="1"/>
        <end position="24"/>
    </location>
</feature>
<dbReference type="SUPFAM" id="SSF50969">
    <property type="entry name" value="YVTN repeat-like/Quinoprotein amine dehydrogenase"/>
    <property type="match status" value="1"/>
</dbReference>
<name>A0A1G6SAC3_9ACTN</name>
<evidence type="ECO:0000313" key="4">
    <source>
        <dbReference type="Proteomes" id="UP000198546"/>
    </source>
</evidence>
<sequence>MTHPRPRLRVAAAALGAFGLLGLAACGSEGEVAAEQPTPEPSRVEVTAPRLTVTYDGGVMVLDQDTLEPLADFPMEGFLRINPAGDQRHVLVSTSEGFRVLDTGVEAEGHGDHYHYYDTGAVMTDITHPAPKPGHVVRHEGKVALFSDGAGTVAVMEPEDITTVPAEPTWTAPEAHHGVAVPLEDEALLVSLGTEEERIGAAVVDAEGNEVARSEECPNLHGEATAGNGAVVVGCTDGVLVWKDGAFTKIDAAEDYARIGNQAGSEHSDVVLGDYKTDPDAELEEPTRISLVDTEAGEIQVVDLPASYSFRSLGRGPEGEALVLGNDGNLHVIDPDSGEITQSIEVTEPWREPVDWQQPRPTLTVEGSTAWVTEPETSEVHVIYLPRREVVDTVALPQVPNEITGVGAPAEEHDHAHEEGEEHSEHEGEEHEEGTEG</sequence>
<dbReference type="Proteomes" id="UP000198546">
    <property type="component" value="Chromosome i"/>
</dbReference>
<feature type="chain" id="PRO_5038815723" description="PQQ-like domain-containing protein" evidence="2">
    <location>
        <begin position="25"/>
        <end position="437"/>
    </location>
</feature>
<dbReference type="InterPro" id="IPR047697">
    <property type="entry name" value="AztD-like"/>
</dbReference>
<dbReference type="AlphaFoldDB" id="A0A1G6SAC3"/>
<dbReference type="RefSeq" id="WP_197679144.1">
    <property type="nucleotide sequence ID" value="NZ_LT629688.1"/>
</dbReference>
<dbReference type="Gene3D" id="2.130.10.10">
    <property type="entry name" value="YVTN repeat-like/Quinoprotein amine dehydrogenase"/>
    <property type="match status" value="1"/>
</dbReference>
<gene>
    <name evidence="3" type="ORF">SAMN04489747_0253</name>
</gene>
<evidence type="ECO:0000313" key="3">
    <source>
        <dbReference type="EMBL" id="SDD13067.1"/>
    </source>
</evidence>
<dbReference type="EMBL" id="LT629688">
    <property type="protein sequence ID" value="SDD13067.1"/>
    <property type="molecule type" value="Genomic_DNA"/>
</dbReference>
<dbReference type="PROSITE" id="PS51257">
    <property type="entry name" value="PROKAR_LIPOPROTEIN"/>
    <property type="match status" value="1"/>
</dbReference>
<dbReference type="STRING" id="675864.SAMN04489747_0253"/>
<proteinExistence type="predicted"/>
<organism evidence="3 4">
    <name type="scientific">Auraticoccus monumenti</name>
    <dbReference type="NCBI Taxonomy" id="675864"/>
    <lineage>
        <taxon>Bacteria</taxon>
        <taxon>Bacillati</taxon>
        <taxon>Actinomycetota</taxon>
        <taxon>Actinomycetes</taxon>
        <taxon>Propionibacteriales</taxon>
        <taxon>Propionibacteriaceae</taxon>
        <taxon>Auraticoccus</taxon>
    </lineage>
</organism>
<keyword evidence="2" id="KW-0732">Signal</keyword>
<evidence type="ECO:0000256" key="2">
    <source>
        <dbReference type="SAM" id="SignalP"/>
    </source>
</evidence>
<feature type="region of interest" description="Disordered" evidence="1">
    <location>
        <begin position="404"/>
        <end position="437"/>
    </location>
</feature>
<dbReference type="NCBIfam" id="NF038015">
    <property type="entry name" value="AztD"/>
    <property type="match status" value="1"/>
</dbReference>
<protein>
    <recommendedName>
        <fullName evidence="5">PQQ-like domain-containing protein</fullName>
    </recommendedName>
</protein>
<dbReference type="InterPro" id="IPR015943">
    <property type="entry name" value="WD40/YVTN_repeat-like_dom_sf"/>
</dbReference>
<accession>A0A1G6SAC3</accession>
<reference evidence="3 4" key="1">
    <citation type="submission" date="2016-10" db="EMBL/GenBank/DDBJ databases">
        <authorList>
            <person name="de Groot N.N."/>
        </authorList>
    </citation>
    <scope>NUCLEOTIDE SEQUENCE [LARGE SCALE GENOMIC DNA]</scope>
    <source>
        <strain evidence="3 4">MON 2.2</strain>
    </source>
</reference>
<dbReference type="InterPro" id="IPR011044">
    <property type="entry name" value="Quino_amine_DH_bsu"/>
</dbReference>